<dbReference type="EMBL" id="SDIL01000016">
    <property type="protein sequence ID" value="RXK40665.1"/>
    <property type="molecule type" value="Genomic_DNA"/>
</dbReference>
<dbReference type="InterPro" id="IPR048661">
    <property type="entry name" value="CPL1-like"/>
</dbReference>
<name>A0A4Q1BRQ6_TREME</name>
<accession>A0A4Q1BRQ6</accession>
<dbReference type="Proteomes" id="UP000289152">
    <property type="component" value="Unassembled WGS sequence"/>
</dbReference>
<evidence type="ECO:0000259" key="2">
    <source>
        <dbReference type="Pfam" id="PF21671"/>
    </source>
</evidence>
<feature type="domain" description="Protein CPL1-like" evidence="2">
    <location>
        <begin position="256"/>
        <end position="313"/>
    </location>
</feature>
<dbReference type="STRING" id="5217.A0A4Q1BRQ6"/>
<dbReference type="AlphaFoldDB" id="A0A4Q1BRQ6"/>
<evidence type="ECO:0000313" key="4">
    <source>
        <dbReference type="Proteomes" id="UP000289152"/>
    </source>
</evidence>
<sequence>MLSRSALLLALACLTQNAAASLANQKFSWTASSSLVSSVHVTVKNQCSSAGSFFTQFQGKAICCSSDTRVPPSGGLVCPLEWDEHKTEKCCIPSQPVCSRDCGEGYSWFDNDKKCTKPSSSCSSNQWWHIRSSSCCDNSWGSSPPKGPCPGGISCPTGWFWHKDHKQCRPLHPRSPAPDCDDWDDHNQCCGGTQPSHKAGNGGQGNHGGHWKKRDLEARRQQTMDRFPVTEQDKMFCPKGLHACSIVTPHGGEWAYECVDYATELESCGGCAATGEGMDCTTIPHAMSVGCENGVCAVYTCKHGFARNGTACVADVQ</sequence>
<reference evidence="3 4" key="1">
    <citation type="submission" date="2016-06" db="EMBL/GenBank/DDBJ databases">
        <title>Evolution of pathogenesis and genome organization in the Tremellales.</title>
        <authorList>
            <person name="Cuomo C."/>
            <person name="Litvintseva A."/>
            <person name="Heitman J."/>
            <person name="Chen Y."/>
            <person name="Sun S."/>
            <person name="Springer D."/>
            <person name="Dromer F."/>
            <person name="Young S."/>
            <person name="Zeng Q."/>
            <person name="Chapman S."/>
            <person name="Gujja S."/>
            <person name="Saif S."/>
            <person name="Birren B."/>
        </authorList>
    </citation>
    <scope>NUCLEOTIDE SEQUENCE [LARGE SCALE GENOMIC DNA]</scope>
    <source>
        <strain evidence="3 4">ATCC 28783</strain>
    </source>
</reference>
<dbReference type="OrthoDB" id="439917at2759"/>
<dbReference type="VEuPathDB" id="FungiDB:TREMEDRAFT_17264"/>
<organism evidence="3 4">
    <name type="scientific">Tremella mesenterica</name>
    <name type="common">Jelly fungus</name>
    <dbReference type="NCBI Taxonomy" id="5217"/>
    <lineage>
        <taxon>Eukaryota</taxon>
        <taxon>Fungi</taxon>
        <taxon>Dikarya</taxon>
        <taxon>Basidiomycota</taxon>
        <taxon>Agaricomycotina</taxon>
        <taxon>Tremellomycetes</taxon>
        <taxon>Tremellales</taxon>
        <taxon>Tremellaceae</taxon>
        <taxon>Tremella</taxon>
    </lineage>
</organism>
<keyword evidence="4" id="KW-1185">Reference proteome</keyword>
<evidence type="ECO:0000313" key="3">
    <source>
        <dbReference type="EMBL" id="RXK40665.1"/>
    </source>
</evidence>
<feature type="chain" id="PRO_5020665184" description="Protein CPL1-like domain-containing protein" evidence="1">
    <location>
        <begin position="21"/>
        <end position="317"/>
    </location>
</feature>
<comment type="caution">
    <text evidence="3">The sequence shown here is derived from an EMBL/GenBank/DDBJ whole genome shotgun (WGS) entry which is preliminary data.</text>
</comment>
<evidence type="ECO:0000256" key="1">
    <source>
        <dbReference type="SAM" id="SignalP"/>
    </source>
</evidence>
<proteinExistence type="predicted"/>
<dbReference type="PANTHER" id="PTHR35192">
    <property type="entry name" value="PROTEIN, PUTATIVE-RELATED"/>
    <property type="match status" value="1"/>
</dbReference>
<dbReference type="Pfam" id="PF21671">
    <property type="entry name" value="CPL1-like"/>
    <property type="match status" value="1"/>
</dbReference>
<keyword evidence="1" id="KW-0732">Signal</keyword>
<gene>
    <name evidence="3" type="ORF">M231_02122</name>
</gene>
<dbReference type="PANTHER" id="PTHR35192:SF2">
    <property type="entry name" value="APPLE DOMAIN-CONTAINING PROTEIN"/>
    <property type="match status" value="1"/>
</dbReference>
<dbReference type="InterPro" id="IPR038955">
    <property type="entry name" value="PriA/CPL1_fungi"/>
</dbReference>
<dbReference type="InParanoid" id="A0A4Q1BRQ6"/>
<protein>
    <recommendedName>
        <fullName evidence="2">Protein CPL1-like domain-containing protein</fullName>
    </recommendedName>
</protein>
<feature type="signal peptide" evidence="1">
    <location>
        <begin position="1"/>
        <end position="20"/>
    </location>
</feature>